<sequence length="350" mass="39707">MLTYHFALIKTKIVQNNFSGGHECQISEGGTEADLHKHLKDCQKNPGHRQFIPIKSLNIQHLPEDHRDTDLYDLINAVAELTVRVSVVMISPNRPEFFLNTNSPYPFYGMGGNANTRSGSGVITIYKYECGCGHNVQGKRQNPVTKRIYEREYKSCPCEQCQHSDKPSNVWWEIYVGTAAHVVFDDIEARHTTCRLFYDERTSPLVRLDKFTLDYVDVERDRCRLMSVVCDSSLGDRLFQTAVHRDTLRQKLDAKYKNRDNGTFSFIVSHPHGCPKQVSIGQYKENYIVGDYNKEYKFTKLSYTTSTCPGSSGASVCCLGLDNLHVHGGSLDKALNHSTIDWSTVSEQCS</sequence>
<dbReference type="KEGG" id="bgt:106053325"/>
<dbReference type="EnsemblMetazoa" id="BGLB019724-RA">
    <property type="protein sequence ID" value="BGLB019724-PA"/>
    <property type="gene ID" value="BGLB019724"/>
</dbReference>
<protein>
    <submittedName>
        <fullName evidence="1">Uncharacterized protein</fullName>
    </submittedName>
</protein>
<evidence type="ECO:0000313" key="2">
    <source>
        <dbReference type="Proteomes" id="UP000076420"/>
    </source>
</evidence>
<proteinExistence type="predicted"/>
<dbReference type="InterPro" id="IPR009003">
    <property type="entry name" value="Peptidase_S1_PA"/>
</dbReference>
<dbReference type="Proteomes" id="UP000076420">
    <property type="component" value="Unassembled WGS sequence"/>
</dbReference>
<dbReference type="AlphaFoldDB" id="A0A2C9KHD6"/>
<dbReference type="VEuPathDB" id="VectorBase:BGLB019724"/>
<dbReference type="VEuPathDB" id="VectorBase:BGLAX_038754"/>
<dbReference type="SUPFAM" id="SSF50494">
    <property type="entry name" value="Trypsin-like serine proteases"/>
    <property type="match status" value="1"/>
</dbReference>
<reference evidence="1" key="1">
    <citation type="submission" date="2020-05" db="UniProtKB">
        <authorList>
            <consortium name="EnsemblMetazoa"/>
        </authorList>
    </citation>
    <scope>IDENTIFICATION</scope>
    <source>
        <strain evidence="1">BB02</strain>
    </source>
</reference>
<evidence type="ECO:0000313" key="1">
    <source>
        <dbReference type="EnsemblMetazoa" id="BGLB019724-PA"/>
    </source>
</evidence>
<name>A0A2C9KHD6_BIOGL</name>
<accession>A0A2C9KHD6</accession>
<organism evidence="1 2">
    <name type="scientific">Biomphalaria glabrata</name>
    <name type="common">Bloodfluke planorb</name>
    <name type="synonym">Freshwater snail</name>
    <dbReference type="NCBI Taxonomy" id="6526"/>
    <lineage>
        <taxon>Eukaryota</taxon>
        <taxon>Metazoa</taxon>
        <taxon>Spiralia</taxon>
        <taxon>Lophotrochozoa</taxon>
        <taxon>Mollusca</taxon>
        <taxon>Gastropoda</taxon>
        <taxon>Heterobranchia</taxon>
        <taxon>Euthyneura</taxon>
        <taxon>Panpulmonata</taxon>
        <taxon>Hygrophila</taxon>
        <taxon>Lymnaeoidea</taxon>
        <taxon>Planorbidae</taxon>
        <taxon>Biomphalaria</taxon>
    </lineage>
</organism>
<gene>
    <name evidence="1" type="primary">106053325</name>
</gene>